<evidence type="ECO:0000313" key="2">
    <source>
        <dbReference type="Proteomes" id="UP001497416"/>
    </source>
</evidence>
<dbReference type="Proteomes" id="UP001497416">
    <property type="component" value="Unassembled WGS sequence"/>
</dbReference>
<dbReference type="EMBL" id="CAXIXY010000004">
    <property type="protein sequence ID" value="CAL2085501.1"/>
    <property type="molecule type" value="Genomic_DNA"/>
</dbReference>
<accession>A0ABM9NZU1</accession>
<sequence>MEREMKGIINKIRKLRDVNNSLILHELDKTNLSPVQKIYVLKQALEIDSSEAQSMFLKRYKSKFTDELLNVFLGKDEEE</sequence>
<name>A0ABM9NZU1_9FLAO</name>
<comment type="caution">
    <text evidence="1">The sequence shown here is derived from an EMBL/GenBank/DDBJ whole genome shotgun (WGS) entry which is preliminary data.</text>
</comment>
<keyword evidence="2" id="KW-1185">Reference proteome</keyword>
<reference evidence="1 2" key="1">
    <citation type="submission" date="2024-05" db="EMBL/GenBank/DDBJ databases">
        <authorList>
            <person name="Duchaud E."/>
        </authorList>
    </citation>
    <scope>NUCLEOTIDE SEQUENCE [LARGE SCALE GENOMIC DNA]</scope>
    <source>
        <strain evidence="1">Ena-SAMPLE-TAB-13-05-2024-13:56:06:370-140302</strain>
    </source>
</reference>
<organism evidence="1 2">
    <name type="scientific">Tenacibaculum platacis</name>
    <dbReference type="NCBI Taxonomy" id="3137852"/>
    <lineage>
        <taxon>Bacteria</taxon>
        <taxon>Pseudomonadati</taxon>
        <taxon>Bacteroidota</taxon>
        <taxon>Flavobacteriia</taxon>
        <taxon>Flavobacteriales</taxon>
        <taxon>Flavobacteriaceae</taxon>
        <taxon>Tenacibaculum</taxon>
    </lineage>
</organism>
<gene>
    <name evidence="1" type="ORF">T190607A01A_20483</name>
</gene>
<proteinExistence type="predicted"/>
<evidence type="ECO:0000313" key="1">
    <source>
        <dbReference type="EMBL" id="CAL2085501.1"/>
    </source>
</evidence>
<protein>
    <submittedName>
        <fullName evidence="1">Uncharacterized protein</fullName>
    </submittedName>
</protein>